<protein>
    <submittedName>
        <fullName evidence="4">YpdA family putative bacillithiol disulfide reductase</fullName>
    </submittedName>
</protein>
<keyword evidence="3" id="KW-0560">Oxidoreductase</keyword>
<comment type="caution">
    <text evidence="4">The sequence shown here is derived from an EMBL/GenBank/DDBJ whole genome shotgun (WGS) entry which is preliminary data.</text>
</comment>
<gene>
    <name evidence="4" type="primary">ypdA</name>
    <name evidence="4" type="ORF">IC620_04660</name>
</gene>
<sequence>MIWKINTLEGRDKNLKEVIVIGAGPCGIAAAVALKKRGLTPLILDKGCIVNSIYHYPMSMRFFSTADNLEIGDIPFVSSHAKPTRDEALNYYRMVTKHYDLNIHTFEKVERMTPNEDGFEIVSQHQTGKKRYQASNVVWATGFYDQPNLLRIPGESFPHVHHYFQHAHPYSHQKVVVIGGRNSAVDAALELEFVGADVTLIYRGEHIHDSVKPWVRPLIESLIEKEKVKVLWKSEVKKIEPNYIWIEKEGCIQRLEADTVFAMTGYVPNLSLFTQLGGEIDLETGCPILSEEMETSIPGLYMAGVVVTGHDSTKVFIENGRYHGEIIATAIKAKKRTV</sequence>
<dbReference type="PRINTS" id="PR00368">
    <property type="entry name" value="FADPNR"/>
</dbReference>
<dbReference type="NCBIfam" id="TIGR04018">
    <property type="entry name" value="Bthiol_YpdA"/>
    <property type="match status" value="1"/>
</dbReference>
<keyword evidence="5" id="KW-1185">Reference proteome</keyword>
<reference evidence="5" key="1">
    <citation type="submission" date="2022-10" db="EMBL/GenBank/DDBJ databases">
        <title>A novel bacterium of genus Hazenella, isolated from South China Sea.</title>
        <authorList>
            <person name="Huang H."/>
            <person name="Mo K."/>
            <person name="Hu Y."/>
        </authorList>
    </citation>
    <scope>NUCLEOTIDE SEQUENCE [LARGE SCALE GENOMIC DNA]</scope>
    <source>
        <strain evidence="5">IB182357</strain>
    </source>
</reference>
<dbReference type="GO" id="GO:0016491">
    <property type="term" value="F:oxidoreductase activity"/>
    <property type="evidence" value="ECO:0007669"/>
    <property type="project" value="UniProtKB-KW"/>
</dbReference>
<dbReference type="Pfam" id="PF13738">
    <property type="entry name" value="Pyr_redox_3"/>
    <property type="match status" value="1"/>
</dbReference>
<dbReference type="Gene3D" id="3.50.50.60">
    <property type="entry name" value="FAD/NAD(P)-binding domain"/>
    <property type="match status" value="1"/>
</dbReference>
<comment type="cofactor">
    <cofactor evidence="1">
        <name>FAD</name>
        <dbReference type="ChEBI" id="CHEBI:57692"/>
    </cofactor>
</comment>
<evidence type="ECO:0000313" key="5">
    <source>
        <dbReference type="Proteomes" id="UP000661691"/>
    </source>
</evidence>
<name>A0A926N8K3_9BACL</name>
<accession>A0A926N8K3</accession>
<evidence type="ECO:0000256" key="1">
    <source>
        <dbReference type="ARBA" id="ARBA00001974"/>
    </source>
</evidence>
<proteinExistence type="predicted"/>
<dbReference type="InterPro" id="IPR050097">
    <property type="entry name" value="Ferredoxin-NADP_redctase_2"/>
</dbReference>
<dbReference type="Proteomes" id="UP000661691">
    <property type="component" value="Unassembled WGS sequence"/>
</dbReference>
<organism evidence="4 5">
    <name type="scientific">Polycladospora coralii</name>
    <dbReference type="NCBI Taxonomy" id="2771432"/>
    <lineage>
        <taxon>Bacteria</taxon>
        <taxon>Bacillati</taxon>
        <taxon>Bacillota</taxon>
        <taxon>Bacilli</taxon>
        <taxon>Bacillales</taxon>
        <taxon>Thermoactinomycetaceae</taxon>
        <taxon>Polycladospora</taxon>
    </lineage>
</organism>
<dbReference type="PANTHER" id="PTHR48105">
    <property type="entry name" value="THIOREDOXIN REDUCTASE 1-RELATED-RELATED"/>
    <property type="match status" value="1"/>
</dbReference>
<evidence type="ECO:0000313" key="4">
    <source>
        <dbReference type="EMBL" id="MBD1371648.1"/>
    </source>
</evidence>
<evidence type="ECO:0000256" key="3">
    <source>
        <dbReference type="ARBA" id="ARBA00023002"/>
    </source>
</evidence>
<dbReference type="SUPFAM" id="SSF51905">
    <property type="entry name" value="FAD/NAD(P)-binding domain"/>
    <property type="match status" value="1"/>
</dbReference>
<keyword evidence="2" id="KW-0285">Flavoprotein</keyword>
<dbReference type="EMBL" id="JACXAH010000005">
    <property type="protein sequence ID" value="MBD1371648.1"/>
    <property type="molecule type" value="Genomic_DNA"/>
</dbReference>
<evidence type="ECO:0000256" key="2">
    <source>
        <dbReference type="ARBA" id="ARBA00022630"/>
    </source>
</evidence>
<dbReference type="InterPro" id="IPR023856">
    <property type="entry name" value="Bdr"/>
</dbReference>
<dbReference type="InterPro" id="IPR036188">
    <property type="entry name" value="FAD/NAD-bd_sf"/>
</dbReference>
<dbReference type="PRINTS" id="PR00469">
    <property type="entry name" value="PNDRDTASEII"/>
</dbReference>
<dbReference type="AlphaFoldDB" id="A0A926N8K3"/>